<organism evidence="3 4">
    <name type="scientific">Sulfurimonas marina</name>
    <dbReference type="NCBI Taxonomy" id="2590551"/>
    <lineage>
        <taxon>Bacteria</taxon>
        <taxon>Pseudomonadati</taxon>
        <taxon>Campylobacterota</taxon>
        <taxon>Epsilonproteobacteria</taxon>
        <taxon>Campylobacterales</taxon>
        <taxon>Sulfurimonadaceae</taxon>
        <taxon>Sulfurimonas</taxon>
    </lineage>
</organism>
<dbReference type="Pfam" id="PF13477">
    <property type="entry name" value="Glyco_trans_4_2"/>
    <property type="match status" value="1"/>
</dbReference>
<gene>
    <name evidence="3" type="ORF">FJR03_06740</name>
</gene>
<dbReference type="SUPFAM" id="SSF53756">
    <property type="entry name" value="UDP-Glycosyltransferase/glycogen phosphorylase"/>
    <property type="match status" value="1"/>
</dbReference>
<dbReference type="PANTHER" id="PTHR12526">
    <property type="entry name" value="GLYCOSYLTRANSFERASE"/>
    <property type="match status" value="1"/>
</dbReference>
<reference evidence="3 4" key="1">
    <citation type="submission" date="2019-06" db="EMBL/GenBank/DDBJ databases">
        <title>Sulfurimonas gotlandica sp. nov., a chemoautotrophic and psychrotolerant epsilonproteobacterium isolated from a pelagic redoxcline, and an emended description of the genus Sulfurimonas.</title>
        <authorList>
            <person name="Wang S."/>
            <person name="Jiang L."/>
            <person name="Shao Z."/>
        </authorList>
    </citation>
    <scope>NUCLEOTIDE SEQUENCE [LARGE SCALE GENOMIC DNA]</scope>
    <source>
        <strain evidence="3 4">B2</strain>
    </source>
</reference>
<evidence type="ECO:0000313" key="4">
    <source>
        <dbReference type="Proteomes" id="UP000593910"/>
    </source>
</evidence>
<dbReference type="GO" id="GO:0016757">
    <property type="term" value="F:glycosyltransferase activity"/>
    <property type="evidence" value="ECO:0007669"/>
    <property type="project" value="InterPro"/>
</dbReference>
<dbReference type="Gene3D" id="3.40.50.2000">
    <property type="entry name" value="Glycogen Phosphorylase B"/>
    <property type="match status" value="2"/>
</dbReference>
<dbReference type="Pfam" id="PF00534">
    <property type="entry name" value="Glycos_transf_1"/>
    <property type="match status" value="1"/>
</dbReference>
<evidence type="ECO:0000313" key="3">
    <source>
        <dbReference type="EMBL" id="QOP41456.1"/>
    </source>
</evidence>
<feature type="domain" description="Glycosyl transferase family 1" evidence="1">
    <location>
        <begin position="197"/>
        <end position="357"/>
    </location>
</feature>
<keyword evidence="3" id="KW-0808">Transferase</keyword>
<sequence length="381" mass="43372">MKKRFAFLSHLDLNLYLFRTPIMKELLKKGHKVYAICPKGDKNKALKDIGCEVINYAIDRKGLNPFSEKKSIDNIYHAIKNLKIDVLHTFTAKPNIYGTFAAKKAGIPIVLNLVEGLGSFYINNSMKNIIVRNIMERLYKKAFKLSDGCVFVNTSDPDYMLKKHIIKKEKVKIIKSVGIDTQKFSMDNYSQAILLDIRKKLSLENKTVVLMVARAIWDKGIKEYYEAANSLKAKYSDIEFLLVGGTDEGNHSCASTEFLQNGVVKWLGHRDDIVDITAISDIYVLPSYREGLPATLMEASSMSKPLVTTNTFGCKDVVEDGMNGFLVPVRNSNILAEKIEILFKDKDLRVEMGKKALQKAQNEFDVRKIVEQYMEYYETFI</sequence>
<dbReference type="CDD" id="cd03808">
    <property type="entry name" value="GT4_CapM-like"/>
    <property type="match status" value="1"/>
</dbReference>
<dbReference type="PANTHER" id="PTHR12526:SF638">
    <property type="entry name" value="SPORE COAT PROTEIN SA"/>
    <property type="match status" value="1"/>
</dbReference>
<feature type="domain" description="Glycosyltransferase subfamily 4-like N-terminal" evidence="2">
    <location>
        <begin position="7"/>
        <end position="145"/>
    </location>
</feature>
<keyword evidence="4" id="KW-1185">Reference proteome</keyword>
<dbReference type="InterPro" id="IPR001296">
    <property type="entry name" value="Glyco_trans_1"/>
</dbReference>
<protein>
    <submittedName>
        <fullName evidence="3">Glycosyltransferase family 4 protein</fullName>
    </submittedName>
</protein>
<evidence type="ECO:0000259" key="1">
    <source>
        <dbReference type="Pfam" id="PF00534"/>
    </source>
</evidence>
<dbReference type="EMBL" id="CP041165">
    <property type="protein sequence ID" value="QOP41456.1"/>
    <property type="molecule type" value="Genomic_DNA"/>
</dbReference>
<dbReference type="Proteomes" id="UP000593910">
    <property type="component" value="Chromosome"/>
</dbReference>
<proteinExistence type="predicted"/>
<dbReference type="RefSeq" id="WP_193112771.1">
    <property type="nucleotide sequence ID" value="NZ_CP041165.1"/>
</dbReference>
<name>A0A7M1AVP0_9BACT</name>
<accession>A0A7M1AVP0</accession>
<dbReference type="KEGG" id="smax:FJR03_06740"/>
<dbReference type="AlphaFoldDB" id="A0A7M1AVP0"/>
<evidence type="ECO:0000259" key="2">
    <source>
        <dbReference type="Pfam" id="PF13477"/>
    </source>
</evidence>
<dbReference type="InterPro" id="IPR028098">
    <property type="entry name" value="Glyco_trans_4-like_N"/>
</dbReference>